<evidence type="ECO:0000256" key="10">
    <source>
        <dbReference type="ARBA" id="ARBA00022977"/>
    </source>
</evidence>
<evidence type="ECO:0000313" key="16">
    <source>
        <dbReference type="Proteomes" id="UP000186471"/>
    </source>
</evidence>
<evidence type="ECO:0000256" key="7">
    <source>
        <dbReference type="ARBA" id="ARBA00022679"/>
    </source>
</evidence>
<accession>A0A1Q8VVS9</accession>
<dbReference type="SUPFAM" id="SSF52518">
    <property type="entry name" value="Thiamin diphosphate-binding fold (THDP-binding)"/>
    <property type="match status" value="2"/>
</dbReference>
<protein>
    <recommendedName>
        <fullName evidence="6">1-deoxy-D-xylulose-5-phosphate synthase</fullName>
        <ecNumber evidence="6">2.2.1.7</ecNumber>
    </recommendedName>
</protein>
<dbReference type="UniPathway" id="UPA00064">
    <property type="reaction ID" value="UER00091"/>
</dbReference>
<evidence type="ECO:0000256" key="5">
    <source>
        <dbReference type="ARBA" id="ARBA00011738"/>
    </source>
</evidence>
<evidence type="ECO:0000313" key="14">
    <source>
        <dbReference type="EMBL" id="OLO47048.1"/>
    </source>
</evidence>
<dbReference type="GO" id="GO:0009228">
    <property type="term" value="P:thiamine biosynthetic process"/>
    <property type="evidence" value="ECO:0007669"/>
    <property type="project" value="UniProtKB-KW"/>
</dbReference>
<keyword evidence="12" id="KW-0414">Isoprene biosynthesis</keyword>
<dbReference type="PANTHER" id="PTHR43322:SF5">
    <property type="entry name" value="1-DEOXY-D-XYLULOSE-5-PHOSPHATE SYNTHASE, CHLOROPLASTIC"/>
    <property type="match status" value="1"/>
</dbReference>
<evidence type="ECO:0000256" key="4">
    <source>
        <dbReference type="ARBA" id="ARBA00011081"/>
    </source>
</evidence>
<gene>
    <name evidence="15" type="ORF">BKH30_07085</name>
    <name evidence="14" type="ORF">BKH31_05670</name>
</gene>
<dbReference type="GO" id="GO:0019288">
    <property type="term" value="P:isopentenyl diphosphate biosynthetic process, methylerythritol 4-phosphate pathway"/>
    <property type="evidence" value="ECO:0007669"/>
    <property type="project" value="TreeGrafter"/>
</dbReference>
<sequence>MQHVSIGDFDSLLGLNPCRVRSMSEDDVIVLAEIIRSFLIESVTKTGGHLGANLGVVELTIALHRSFNSPETTFIFDVGHQCYTHKIITGRAGGFKELRKQSGLSGFPNRAESVHDVLENSHSSVGPGWALGLILGGAERIVLVLGDGALTGGVAFEGLNAIGVAQAPVTVVYNDNGRSYDATRSRLTAGEPTQSGRTGVKNVQKFFEALGYSYYGPVNGHSIVDMSEVFKSTPGNVPCVVHVRTAKGHGWPPAERDNVKRMHDVSALNSKTVELSWGDLLGRELVQRAEQDSRLHVVTAAMPDTLGLTEFKRRFPERYHDVGMAEQVAVDVCAGLASRGMKPVFPVVSTFMTRTIDQLLYDVALHGLSLLVVLDRAGITGPDGPSHHGLFDIGFTARIPGTRVYAPRTENEFTGVLDSYLTNNVKGITFIRYPKGGPDPKDSRSNIVRWDDANITRIIVGHGATGAVVKEACRILSDEYGNDEIANIVLSCIHPISSADIEKISCCDRVWVVEDALLSCGVADEMRRQLDKIGSRCLVSQVAFPDEFISAGTRDQLLTEYGIEARYVASVVLRG</sequence>
<dbReference type="AlphaFoldDB" id="A0A1Q8VVS9"/>
<dbReference type="InterPro" id="IPR049557">
    <property type="entry name" value="Transketolase_CS"/>
</dbReference>
<dbReference type="SMART" id="SM00861">
    <property type="entry name" value="Transket_pyr"/>
    <property type="match status" value="1"/>
</dbReference>
<dbReference type="InterPro" id="IPR005477">
    <property type="entry name" value="Dxylulose-5-P_synthase"/>
</dbReference>
<dbReference type="PROSITE" id="PS00801">
    <property type="entry name" value="TRANSKETOLASE_1"/>
    <property type="match status" value="1"/>
</dbReference>
<comment type="subunit">
    <text evidence="5">Homodimer.</text>
</comment>
<proteinExistence type="inferred from homology"/>
<keyword evidence="9" id="KW-0460">Magnesium</keyword>
<dbReference type="GO" id="GO:0016114">
    <property type="term" value="P:terpenoid biosynthetic process"/>
    <property type="evidence" value="ECO:0007669"/>
    <property type="project" value="InterPro"/>
</dbReference>
<evidence type="ECO:0000256" key="3">
    <source>
        <dbReference type="ARBA" id="ARBA00004980"/>
    </source>
</evidence>
<dbReference type="GO" id="GO:0005829">
    <property type="term" value="C:cytosol"/>
    <property type="evidence" value="ECO:0007669"/>
    <property type="project" value="TreeGrafter"/>
</dbReference>
<dbReference type="EMBL" id="MSKI01000070">
    <property type="protein sequence ID" value="OLO52297.1"/>
    <property type="molecule type" value="Genomic_DNA"/>
</dbReference>
<dbReference type="InterPro" id="IPR005475">
    <property type="entry name" value="Transketolase-like_Pyr-bd"/>
</dbReference>
<dbReference type="Proteomes" id="UP000186855">
    <property type="component" value="Unassembled WGS sequence"/>
</dbReference>
<evidence type="ECO:0000256" key="9">
    <source>
        <dbReference type="ARBA" id="ARBA00022842"/>
    </source>
</evidence>
<dbReference type="Gene3D" id="3.40.50.920">
    <property type="match status" value="1"/>
</dbReference>
<dbReference type="Proteomes" id="UP000186471">
    <property type="component" value="Unassembled WGS sequence"/>
</dbReference>
<keyword evidence="10" id="KW-0784">Thiamine biosynthesis</keyword>
<organism evidence="15 17">
    <name type="scientific">Actinomyces oris</name>
    <dbReference type="NCBI Taxonomy" id="544580"/>
    <lineage>
        <taxon>Bacteria</taxon>
        <taxon>Bacillati</taxon>
        <taxon>Actinomycetota</taxon>
        <taxon>Actinomycetes</taxon>
        <taxon>Actinomycetales</taxon>
        <taxon>Actinomycetaceae</taxon>
        <taxon>Actinomyces</taxon>
    </lineage>
</organism>
<dbReference type="InterPro" id="IPR029061">
    <property type="entry name" value="THDP-binding"/>
</dbReference>
<dbReference type="EC" id="2.2.1.7" evidence="6"/>
<dbReference type="PANTHER" id="PTHR43322">
    <property type="entry name" value="1-D-DEOXYXYLULOSE 5-PHOSPHATE SYNTHASE-RELATED"/>
    <property type="match status" value="1"/>
</dbReference>
<dbReference type="GO" id="GO:0000287">
    <property type="term" value="F:magnesium ion binding"/>
    <property type="evidence" value="ECO:0007669"/>
    <property type="project" value="UniProtKB-ARBA"/>
</dbReference>
<dbReference type="Pfam" id="PF02779">
    <property type="entry name" value="Transket_pyr"/>
    <property type="match status" value="1"/>
</dbReference>
<dbReference type="Gene3D" id="3.40.50.970">
    <property type="match status" value="2"/>
</dbReference>
<comment type="similarity">
    <text evidence="4">Belongs to the transketolase family. DXPS subfamily.</text>
</comment>
<evidence type="ECO:0000256" key="8">
    <source>
        <dbReference type="ARBA" id="ARBA00022723"/>
    </source>
</evidence>
<dbReference type="CDD" id="cd07033">
    <property type="entry name" value="TPP_PYR_DXS_TK_like"/>
    <property type="match status" value="1"/>
</dbReference>
<evidence type="ECO:0000256" key="11">
    <source>
        <dbReference type="ARBA" id="ARBA00023052"/>
    </source>
</evidence>
<comment type="cofactor">
    <cofactor evidence="2">
        <name>thiamine diphosphate</name>
        <dbReference type="ChEBI" id="CHEBI:58937"/>
    </cofactor>
</comment>
<reference evidence="16 17" key="1">
    <citation type="submission" date="2016-12" db="EMBL/GenBank/DDBJ databases">
        <title>Genomic comparison of strains in the 'Actinomyces naeslundii' group.</title>
        <authorList>
            <person name="Mughal S.R."/>
            <person name="Do T."/>
            <person name="Gilbert S.C."/>
            <person name="Witherden E.A."/>
            <person name="Didelot X."/>
            <person name="Beighton D."/>
        </authorList>
    </citation>
    <scope>NUCLEOTIDE SEQUENCE [LARGE SCALE GENOMIC DNA]</scope>
    <source>
        <strain evidence="14 16">R21091</strain>
        <strain evidence="15 17">S24V</strain>
    </source>
</reference>
<name>A0A1Q8VVS9_9ACTO</name>
<keyword evidence="11" id="KW-0786">Thiamine pyrophosphate</keyword>
<feature type="domain" description="Transketolase-like pyrimidine-binding" evidence="13">
    <location>
        <begin position="275"/>
        <end position="441"/>
    </location>
</feature>
<evidence type="ECO:0000256" key="2">
    <source>
        <dbReference type="ARBA" id="ARBA00001964"/>
    </source>
</evidence>
<keyword evidence="7" id="KW-0808">Transferase</keyword>
<dbReference type="SUPFAM" id="SSF52922">
    <property type="entry name" value="TK C-terminal domain-like"/>
    <property type="match status" value="1"/>
</dbReference>
<dbReference type="Pfam" id="PF13292">
    <property type="entry name" value="DXP_synthase_N"/>
    <property type="match status" value="2"/>
</dbReference>
<keyword evidence="8" id="KW-0479">Metal-binding</keyword>
<evidence type="ECO:0000256" key="6">
    <source>
        <dbReference type="ARBA" id="ARBA00013150"/>
    </source>
</evidence>
<evidence type="ECO:0000313" key="17">
    <source>
        <dbReference type="Proteomes" id="UP000186855"/>
    </source>
</evidence>
<evidence type="ECO:0000313" key="15">
    <source>
        <dbReference type="EMBL" id="OLO52297.1"/>
    </source>
</evidence>
<comment type="caution">
    <text evidence="15">The sequence shown here is derived from an EMBL/GenBank/DDBJ whole genome shotgun (WGS) entry which is preliminary data.</text>
</comment>
<evidence type="ECO:0000259" key="13">
    <source>
        <dbReference type="SMART" id="SM00861"/>
    </source>
</evidence>
<comment type="pathway">
    <text evidence="3">Metabolic intermediate biosynthesis; 1-deoxy-D-xylulose 5-phosphate biosynthesis; 1-deoxy-D-xylulose 5-phosphate from D-glyceraldehyde 3-phosphate and pyruvate: step 1/1.</text>
</comment>
<comment type="cofactor">
    <cofactor evidence="1">
        <name>Mg(2+)</name>
        <dbReference type="ChEBI" id="CHEBI:18420"/>
    </cofactor>
</comment>
<dbReference type="InterPro" id="IPR020826">
    <property type="entry name" value="Transketolase_BS"/>
</dbReference>
<evidence type="ECO:0000256" key="1">
    <source>
        <dbReference type="ARBA" id="ARBA00001946"/>
    </source>
</evidence>
<dbReference type="InterPro" id="IPR009014">
    <property type="entry name" value="Transketo_C/PFOR_II"/>
</dbReference>
<evidence type="ECO:0000256" key="12">
    <source>
        <dbReference type="ARBA" id="ARBA00023229"/>
    </source>
</evidence>
<dbReference type="EMBL" id="MSKK01000019">
    <property type="protein sequence ID" value="OLO47048.1"/>
    <property type="molecule type" value="Genomic_DNA"/>
</dbReference>
<dbReference type="GO" id="GO:0008661">
    <property type="term" value="F:1-deoxy-D-xylulose-5-phosphate synthase activity"/>
    <property type="evidence" value="ECO:0007669"/>
    <property type="project" value="UniProtKB-EC"/>
</dbReference>
<dbReference type="PROSITE" id="PS00802">
    <property type="entry name" value="TRANSKETOLASE_2"/>
    <property type="match status" value="1"/>
</dbReference>